<dbReference type="Proteomes" id="UP001595844">
    <property type="component" value="Unassembled WGS sequence"/>
</dbReference>
<dbReference type="Gene3D" id="3.40.50.720">
    <property type="entry name" value="NAD(P)-binding Rossmann-like Domain"/>
    <property type="match status" value="1"/>
</dbReference>
<name>A0ABV8VQ73_9NOCA</name>
<keyword evidence="4" id="KW-1185">Reference proteome</keyword>
<organism evidence="3 4">
    <name type="scientific">Nocardia halotolerans</name>
    <dbReference type="NCBI Taxonomy" id="1755878"/>
    <lineage>
        <taxon>Bacteria</taxon>
        <taxon>Bacillati</taxon>
        <taxon>Actinomycetota</taxon>
        <taxon>Actinomycetes</taxon>
        <taxon>Mycobacteriales</taxon>
        <taxon>Nocardiaceae</taxon>
        <taxon>Nocardia</taxon>
    </lineage>
</organism>
<gene>
    <name evidence="3" type="ORF">ACFO5K_27015</name>
</gene>
<feature type="domain" description="NAD-dependent epimerase/dehydratase" evidence="2">
    <location>
        <begin position="3"/>
        <end position="235"/>
    </location>
</feature>
<evidence type="ECO:0000313" key="4">
    <source>
        <dbReference type="Proteomes" id="UP001595844"/>
    </source>
</evidence>
<comment type="caution">
    <text evidence="3">The sequence shown here is derived from an EMBL/GenBank/DDBJ whole genome shotgun (WGS) entry which is preliminary data.</text>
</comment>
<evidence type="ECO:0000256" key="1">
    <source>
        <dbReference type="SAM" id="MobiDB-lite"/>
    </source>
</evidence>
<protein>
    <submittedName>
        <fullName evidence="3">NAD-dependent epimerase/dehydratase family protein</fullName>
    </submittedName>
</protein>
<dbReference type="PANTHER" id="PTHR48079:SF6">
    <property type="entry name" value="NAD(P)-BINDING DOMAIN-CONTAINING PROTEIN-RELATED"/>
    <property type="match status" value="1"/>
</dbReference>
<reference evidence="4" key="1">
    <citation type="journal article" date="2019" name="Int. J. Syst. Evol. Microbiol.">
        <title>The Global Catalogue of Microorganisms (GCM) 10K type strain sequencing project: providing services to taxonomists for standard genome sequencing and annotation.</title>
        <authorList>
            <consortium name="The Broad Institute Genomics Platform"/>
            <consortium name="The Broad Institute Genome Sequencing Center for Infectious Disease"/>
            <person name="Wu L."/>
            <person name="Ma J."/>
        </authorList>
    </citation>
    <scope>NUCLEOTIDE SEQUENCE [LARGE SCALE GENOMIC DNA]</scope>
    <source>
        <strain evidence="4">IBRC-M 10490</strain>
    </source>
</reference>
<dbReference type="SUPFAM" id="SSF51735">
    <property type="entry name" value="NAD(P)-binding Rossmann-fold domains"/>
    <property type="match status" value="1"/>
</dbReference>
<dbReference type="EMBL" id="JBHSDL010000042">
    <property type="protein sequence ID" value="MFC4377734.1"/>
    <property type="molecule type" value="Genomic_DNA"/>
</dbReference>
<dbReference type="PANTHER" id="PTHR48079">
    <property type="entry name" value="PROTEIN YEEZ"/>
    <property type="match status" value="1"/>
</dbReference>
<feature type="region of interest" description="Disordered" evidence="1">
    <location>
        <begin position="323"/>
        <end position="350"/>
    </location>
</feature>
<dbReference type="RefSeq" id="WP_378568715.1">
    <property type="nucleotide sequence ID" value="NZ_JBHSDL010000042.1"/>
</dbReference>
<dbReference type="Pfam" id="PF01370">
    <property type="entry name" value="Epimerase"/>
    <property type="match status" value="1"/>
</dbReference>
<evidence type="ECO:0000259" key="2">
    <source>
        <dbReference type="Pfam" id="PF01370"/>
    </source>
</evidence>
<dbReference type="InterPro" id="IPR036291">
    <property type="entry name" value="NAD(P)-bd_dom_sf"/>
</dbReference>
<sequence>MKVVVTGASGNIGTALLRALRDEDWDVTAIARRPPPLEPPYHRARWVRCDIGGSGAADVLTEACTGADAVVHLAWAIHPRATEPPMWLTNRLGAVNVLRAAAAADVRHLVCASSAAAYAVAPRRYRVPESWPCAGVPGSAYSAGKVTLEALLDDFAQGHPAIDLARIRPCSVVQGDAGSELGDWVVSPYMPRTLLGRPWLPIPAWPALRLQVVHSDDVAAALHLILRGGHVGPFNLAGEPVLSAQRLVGAAGGIRIPLPRSMLVPPAWATWRLGLQPLHPGWLRLADRTSLVDSTRARTELDWRPRHSANSTFGELVEGMRADRHTGSPALAPSSTPPGLGWPSHQSQKP</sequence>
<evidence type="ECO:0000313" key="3">
    <source>
        <dbReference type="EMBL" id="MFC4377734.1"/>
    </source>
</evidence>
<proteinExistence type="predicted"/>
<accession>A0ABV8VQ73</accession>
<dbReference type="InterPro" id="IPR001509">
    <property type="entry name" value="Epimerase_deHydtase"/>
</dbReference>
<dbReference type="InterPro" id="IPR051783">
    <property type="entry name" value="NAD(P)-dependent_oxidoreduct"/>
</dbReference>